<evidence type="ECO:0000313" key="2">
    <source>
        <dbReference type="Proteomes" id="UP001212997"/>
    </source>
</evidence>
<dbReference type="SUPFAM" id="SSF51230">
    <property type="entry name" value="Single hybrid motif"/>
    <property type="match status" value="1"/>
</dbReference>
<dbReference type="InterPro" id="IPR011053">
    <property type="entry name" value="Single_hybrid_motif"/>
</dbReference>
<dbReference type="CDD" id="cd06848">
    <property type="entry name" value="GCS_H"/>
    <property type="match status" value="1"/>
</dbReference>
<dbReference type="PANTHER" id="PTHR11715:SF3">
    <property type="entry name" value="GLYCINE CLEAVAGE SYSTEM H PROTEIN-RELATED"/>
    <property type="match status" value="1"/>
</dbReference>
<dbReference type="EMBL" id="JANAWD010000351">
    <property type="protein sequence ID" value="KAJ3480879.1"/>
    <property type="molecule type" value="Genomic_DNA"/>
</dbReference>
<dbReference type="GO" id="GO:0019464">
    <property type="term" value="P:glycine decarboxylation via glycine cleavage system"/>
    <property type="evidence" value="ECO:0007669"/>
    <property type="project" value="InterPro"/>
</dbReference>
<reference evidence="1" key="1">
    <citation type="submission" date="2022-07" db="EMBL/GenBank/DDBJ databases">
        <title>Genome Sequence of Physisporinus lineatus.</title>
        <authorList>
            <person name="Buettner E."/>
        </authorList>
    </citation>
    <scope>NUCLEOTIDE SEQUENCE</scope>
    <source>
        <strain evidence="1">VT162</strain>
    </source>
</reference>
<dbReference type="GO" id="GO:0005739">
    <property type="term" value="C:mitochondrion"/>
    <property type="evidence" value="ECO:0007669"/>
    <property type="project" value="TreeGrafter"/>
</dbReference>
<dbReference type="InterPro" id="IPR033753">
    <property type="entry name" value="GCV_H/Fam206"/>
</dbReference>
<name>A0AAD5YBH2_9APHY</name>
<evidence type="ECO:0008006" key="3">
    <source>
        <dbReference type="Google" id="ProtNLM"/>
    </source>
</evidence>
<accession>A0AAD5YBH2</accession>
<dbReference type="GO" id="GO:0009249">
    <property type="term" value="P:protein lipoylation"/>
    <property type="evidence" value="ECO:0007669"/>
    <property type="project" value="TreeGrafter"/>
</dbReference>
<comment type="caution">
    <text evidence="1">The sequence shown here is derived from an EMBL/GenBank/DDBJ whole genome shotgun (WGS) entry which is preliminary data.</text>
</comment>
<dbReference type="PANTHER" id="PTHR11715">
    <property type="entry name" value="GLYCINE CLEAVAGE SYSTEM H PROTEIN"/>
    <property type="match status" value="1"/>
</dbReference>
<sequence length="141" mass="15396">MLNAFRHASRSTGVLRVARRAAPVNAPRITPFVRTVVTKRYTEDHEAVVYDDATNVGVVSITDYAQSSLGDVVFVELPVVGSEYAPISGKVEEVNEELNSQPGLLNKSPEDAGWLCKIKVSDASEIDNLMTEDAYAKHCES</sequence>
<keyword evidence="2" id="KW-1185">Reference proteome</keyword>
<dbReference type="Proteomes" id="UP001212997">
    <property type="component" value="Unassembled WGS sequence"/>
</dbReference>
<dbReference type="InterPro" id="IPR002930">
    <property type="entry name" value="GCV_H"/>
</dbReference>
<gene>
    <name evidence="1" type="ORF">NLI96_g8045</name>
</gene>
<dbReference type="Pfam" id="PF01597">
    <property type="entry name" value="GCV_H"/>
    <property type="match status" value="1"/>
</dbReference>
<dbReference type="GO" id="GO:0005960">
    <property type="term" value="C:glycine cleavage complex"/>
    <property type="evidence" value="ECO:0007669"/>
    <property type="project" value="InterPro"/>
</dbReference>
<dbReference type="AlphaFoldDB" id="A0AAD5YBH2"/>
<proteinExistence type="predicted"/>
<protein>
    <recommendedName>
        <fullName evidence="3">Glycine cleavage system H protein</fullName>
    </recommendedName>
</protein>
<organism evidence="1 2">
    <name type="scientific">Meripilus lineatus</name>
    <dbReference type="NCBI Taxonomy" id="2056292"/>
    <lineage>
        <taxon>Eukaryota</taxon>
        <taxon>Fungi</taxon>
        <taxon>Dikarya</taxon>
        <taxon>Basidiomycota</taxon>
        <taxon>Agaricomycotina</taxon>
        <taxon>Agaricomycetes</taxon>
        <taxon>Polyporales</taxon>
        <taxon>Meripilaceae</taxon>
        <taxon>Meripilus</taxon>
    </lineage>
</organism>
<evidence type="ECO:0000313" key="1">
    <source>
        <dbReference type="EMBL" id="KAJ3480879.1"/>
    </source>
</evidence>
<dbReference type="Gene3D" id="2.40.50.100">
    <property type="match status" value="2"/>
</dbReference>